<dbReference type="RefSeq" id="XP_006814957.1">
    <property type="nucleotide sequence ID" value="XM_006814894.1"/>
</dbReference>
<dbReference type="SMART" id="SM00034">
    <property type="entry name" value="CLECT"/>
    <property type="match status" value="1"/>
</dbReference>
<feature type="signal peptide" evidence="1">
    <location>
        <begin position="1"/>
        <end position="16"/>
    </location>
</feature>
<dbReference type="GeneID" id="102802185"/>
<evidence type="ECO:0000313" key="3">
    <source>
        <dbReference type="Proteomes" id="UP000694865"/>
    </source>
</evidence>
<name>A0ABM0M4L6_SACKO</name>
<sequence>MLRVLVILIVSGFVVADPIKRSTVGRAACIPEYIVYTDEMTWDDAKAACESSSWTLAEIRSQAQRDALKAILPAENNNYWIGVNDVVGDNENYEYATGGSVIYTNWLNYEPNNHNGAAEDCVELRGKKGYGWNDTPCDRKKFPLCEF</sequence>
<dbReference type="InterPro" id="IPR016186">
    <property type="entry name" value="C-type_lectin-like/link_sf"/>
</dbReference>
<proteinExistence type="predicted"/>
<evidence type="ECO:0000313" key="4">
    <source>
        <dbReference type="RefSeq" id="XP_006814957.1"/>
    </source>
</evidence>
<dbReference type="CDD" id="cd00037">
    <property type="entry name" value="CLECT"/>
    <property type="match status" value="1"/>
</dbReference>
<keyword evidence="1" id="KW-0732">Signal</keyword>
<evidence type="ECO:0000259" key="2">
    <source>
        <dbReference type="PROSITE" id="PS50041"/>
    </source>
</evidence>
<protein>
    <submittedName>
        <fullName evidence="4">Collectin-46-like</fullName>
    </submittedName>
</protein>
<dbReference type="InterPro" id="IPR001304">
    <property type="entry name" value="C-type_lectin-like"/>
</dbReference>
<organism evidence="3 4">
    <name type="scientific">Saccoglossus kowalevskii</name>
    <name type="common">Acorn worm</name>
    <dbReference type="NCBI Taxonomy" id="10224"/>
    <lineage>
        <taxon>Eukaryota</taxon>
        <taxon>Metazoa</taxon>
        <taxon>Hemichordata</taxon>
        <taxon>Enteropneusta</taxon>
        <taxon>Harrimaniidae</taxon>
        <taxon>Saccoglossus</taxon>
    </lineage>
</organism>
<dbReference type="Pfam" id="PF00059">
    <property type="entry name" value="Lectin_C"/>
    <property type="match status" value="1"/>
</dbReference>
<feature type="chain" id="PRO_5047354287" evidence="1">
    <location>
        <begin position="17"/>
        <end position="147"/>
    </location>
</feature>
<dbReference type="PANTHER" id="PTHR22803">
    <property type="entry name" value="MANNOSE, PHOSPHOLIPASE, LECTIN RECEPTOR RELATED"/>
    <property type="match status" value="1"/>
</dbReference>
<feature type="domain" description="C-type lectin" evidence="2">
    <location>
        <begin position="33"/>
        <end position="146"/>
    </location>
</feature>
<keyword evidence="3" id="KW-1185">Reference proteome</keyword>
<dbReference type="PROSITE" id="PS50041">
    <property type="entry name" value="C_TYPE_LECTIN_2"/>
    <property type="match status" value="1"/>
</dbReference>
<gene>
    <name evidence="4" type="primary">LOC102802185</name>
</gene>
<dbReference type="Proteomes" id="UP000694865">
    <property type="component" value="Unplaced"/>
</dbReference>
<dbReference type="InterPro" id="IPR016187">
    <property type="entry name" value="CTDL_fold"/>
</dbReference>
<accession>A0ABM0M4L6</accession>
<dbReference type="SUPFAM" id="SSF56436">
    <property type="entry name" value="C-type lectin-like"/>
    <property type="match status" value="1"/>
</dbReference>
<evidence type="ECO:0000256" key="1">
    <source>
        <dbReference type="SAM" id="SignalP"/>
    </source>
</evidence>
<reference evidence="4" key="1">
    <citation type="submission" date="2025-08" db="UniProtKB">
        <authorList>
            <consortium name="RefSeq"/>
        </authorList>
    </citation>
    <scope>IDENTIFICATION</scope>
    <source>
        <tissue evidence="4">Testes</tissue>
    </source>
</reference>
<dbReference type="InterPro" id="IPR050111">
    <property type="entry name" value="C-type_lectin/snaclec_domain"/>
</dbReference>
<dbReference type="Gene3D" id="3.10.100.10">
    <property type="entry name" value="Mannose-Binding Protein A, subunit A"/>
    <property type="match status" value="1"/>
</dbReference>